<evidence type="ECO:0000256" key="4">
    <source>
        <dbReference type="ARBA" id="ARBA00023242"/>
    </source>
</evidence>
<dbReference type="InterPro" id="IPR001005">
    <property type="entry name" value="SANT/Myb"/>
</dbReference>
<evidence type="ECO:0008006" key="9">
    <source>
        <dbReference type="Google" id="ProtNLM"/>
    </source>
</evidence>
<dbReference type="CDD" id="cd00167">
    <property type="entry name" value="SANT"/>
    <property type="match status" value="2"/>
</dbReference>
<sequence length="275" mass="31904">MIGSLNLDTEKKTNGIIGGKKSHPRAKFTQEEDEKLSKLVQTFGTSDWISISYQMPGRNSRQCRDRWQNYLSPEVVNGPWTAEEEDLLVKKYNEFGPSWKQIATFFPTRTDINIKSRWHLRERRLKKEDLQMKRALFRKNGASKASFPLNTKPVQKHPIDFPQQMNFFPQYNQINPKYNPVNPINQQVPLIQPSKKANLQYLMPIIKNSPEKSSQVINSSPLPFFPSKVSSDEQSVSEMNISTDDGFDSATNDCLNLLLMNDENNFYENVFDTWF</sequence>
<proteinExistence type="predicted"/>
<keyword evidence="3" id="KW-0804">Transcription</keyword>
<gene>
    <name evidence="7" type="ORF">M9Y10_006561</name>
</gene>
<feature type="domain" description="Myb-like" evidence="5">
    <location>
        <begin position="20"/>
        <end position="71"/>
    </location>
</feature>
<keyword evidence="1" id="KW-0805">Transcription regulation</keyword>
<feature type="domain" description="HTH myb-type" evidence="6">
    <location>
        <begin position="20"/>
        <end position="75"/>
    </location>
</feature>
<feature type="domain" description="HTH myb-type" evidence="6">
    <location>
        <begin position="78"/>
        <end position="126"/>
    </location>
</feature>
<evidence type="ECO:0000256" key="2">
    <source>
        <dbReference type="ARBA" id="ARBA00023125"/>
    </source>
</evidence>
<dbReference type="Proteomes" id="UP001470230">
    <property type="component" value="Unassembled WGS sequence"/>
</dbReference>
<reference evidence="7 8" key="1">
    <citation type="submission" date="2024-04" db="EMBL/GenBank/DDBJ databases">
        <title>Tritrichomonas musculus Genome.</title>
        <authorList>
            <person name="Alves-Ferreira E."/>
            <person name="Grigg M."/>
            <person name="Lorenzi H."/>
            <person name="Galac M."/>
        </authorList>
    </citation>
    <scope>NUCLEOTIDE SEQUENCE [LARGE SCALE GENOMIC DNA]</scope>
    <source>
        <strain evidence="7 8">EAF2021</strain>
    </source>
</reference>
<evidence type="ECO:0000259" key="6">
    <source>
        <dbReference type="PROSITE" id="PS51294"/>
    </source>
</evidence>
<dbReference type="PANTHER" id="PTHR46621">
    <property type="entry name" value="SNRNA-ACTIVATING PROTEIN COMPLEX SUBUNIT 4"/>
    <property type="match status" value="1"/>
</dbReference>
<feature type="domain" description="Myb-like" evidence="5">
    <location>
        <begin position="72"/>
        <end position="119"/>
    </location>
</feature>
<accession>A0ABR2JFJ2</accession>
<organism evidence="7 8">
    <name type="scientific">Tritrichomonas musculus</name>
    <dbReference type="NCBI Taxonomy" id="1915356"/>
    <lineage>
        <taxon>Eukaryota</taxon>
        <taxon>Metamonada</taxon>
        <taxon>Parabasalia</taxon>
        <taxon>Tritrichomonadida</taxon>
        <taxon>Tritrichomonadidae</taxon>
        <taxon>Tritrichomonas</taxon>
    </lineage>
</organism>
<dbReference type="Pfam" id="PF13921">
    <property type="entry name" value="Myb_DNA-bind_6"/>
    <property type="match status" value="1"/>
</dbReference>
<comment type="caution">
    <text evidence="7">The sequence shown here is derived from an EMBL/GenBank/DDBJ whole genome shotgun (WGS) entry which is preliminary data.</text>
</comment>
<protein>
    <recommendedName>
        <fullName evidence="9">Myb-like DNA-binding domain containing protein</fullName>
    </recommendedName>
</protein>
<name>A0ABR2JFJ2_9EUKA</name>
<evidence type="ECO:0000313" key="7">
    <source>
        <dbReference type="EMBL" id="KAK8876362.1"/>
    </source>
</evidence>
<dbReference type="SMART" id="SM00717">
    <property type="entry name" value="SANT"/>
    <property type="match status" value="2"/>
</dbReference>
<evidence type="ECO:0000259" key="5">
    <source>
        <dbReference type="PROSITE" id="PS50090"/>
    </source>
</evidence>
<dbReference type="PANTHER" id="PTHR46621:SF1">
    <property type="entry name" value="SNRNA-ACTIVATING PROTEIN COMPLEX SUBUNIT 4"/>
    <property type="match status" value="1"/>
</dbReference>
<dbReference type="InterPro" id="IPR017930">
    <property type="entry name" value="Myb_dom"/>
</dbReference>
<evidence type="ECO:0000256" key="3">
    <source>
        <dbReference type="ARBA" id="ARBA00023163"/>
    </source>
</evidence>
<dbReference type="PROSITE" id="PS50090">
    <property type="entry name" value="MYB_LIKE"/>
    <property type="match status" value="2"/>
</dbReference>
<dbReference type="SUPFAM" id="SSF46689">
    <property type="entry name" value="Homeodomain-like"/>
    <property type="match status" value="1"/>
</dbReference>
<dbReference type="PROSITE" id="PS51294">
    <property type="entry name" value="HTH_MYB"/>
    <property type="match status" value="2"/>
</dbReference>
<evidence type="ECO:0000256" key="1">
    <source>
        <dbReference type="ARBA" id="ARBA00023015"/>
    </source>
</evidence>
<dbReference type="InterPro" id="IPR051575">
    <property type="entry name" value="Myb-like_DNA-bd"/>
</dbReference>
<keyword evidence="8" id="KW-1185">Reference proteome</keyword>
<dbReference type="InterPro" id="IPR009057">
    <property type="entry name" value="Homeodomain-like_sf"/>
</dbReference>
<keyword evidence="2" id="KW-0238">DNA-binding</keyword>
<dbReference type="EMBL" id="JAPFFF010000012">
    <property type="protein sequence ID" value="KAK8876362.1"/>
    <property type="molecule type" value="Genomic_DNA"/>
</dbReference>
<dbReference type="Gene3D" id="1.10.10.60">
    <property type="entry name" value="Homeodomain-like"/>
    <property type="match status" value="2"/>
</dbReference>
<keyword evidence="4" id="KW-0539">Nucleus</keyword>
<evidence type="ECO:0000313" key="8">
    <source>
        <dbReference type="Proteomes" id="UP001470230"/>
    </source>
</evidence>